<dbReference type="Pfam" id="PF01042">
    <property type="entry name" value="Ribonuc_L-PSP"/>
    <property type="match status" value="1"/>
</dbReference>
<evidence type="ECO:0000313" key="3">
    <source>
        <dbReference type="Proteomes" id="UP000451565"/>
    </source>
</evidence>
<name>A0A843YTI0_9BURK</name>
<proteinExistence type="inferred from homology"/>
<dbReference type="OrthoDB" id="9808943at2"/>
<evidence type="ECO:0000256" key="1">
    <source>
        <dbReference type="ARBA" id="ARBA00010552"/>
    </source>
</evidence>
<accession>A0A843YTI0</accession>
<dbReference type="GO" id="GO:0019239">
    <property type="term" value="F:deaminase activity"/>
    <property type="evidence" value="ECO:0007669"/>
    <property type="project" value="TreeGrafter"/>
</dbReference>
<evidence type="ECO:0000313" key="2">
    <source>
        <dbReference type="EMBL" id="MQR00552.1"/>
    </source>
</evidence>
<comment type="similarity">
    <text evidence="1">Belongs to the RutC family.</text>
</comment>
<dbReference type="GO" id="GO:0005829">
    <property type="term" value="C:cytosol"/>
    <property type="evidence" value="ECO:0007669"/>
    <property type="project" value="TreeGrafter"/>
</dbReference>
<dbReference type="PANTHER" id="PTHR11803">
    <property type="entry name" value="2-IMINOBUTANOATE/2-IMINOPROPANOATE DEAMINASE RIDA"/>
    <property type="match status" value="1"/>
</dbReference>
<dbReference type="AlphaFoldDB" id="A0A843YTI0"/>
<dbReference type="InterPro" id="IPR035959">
    <property type="entry name" value="RutC-like_sf"/>
</dbReference>
<protein>
    <submittedName>
        <fullName evidence="2">RidA family protein</fullName>
    </submittedName>
</protein>
<dbReference type="InterPro" id="IPR006175">
    <property type="entry name" value="YjgF/YER057c/UK114"/>
</dbReference>
<dbReference type="CDD" id="cd00448">
    <property type="entry name" value="YjgF_YER057c_UK114_family"/>
    <property type="match status" value="1"/>
</dbReference>
<gene>
    <name evidence="2" type="ORF">GEV47_07635</name>
</gene>
<reference evidence="2 3" key="1">
    <citation type="submission" date="2019-10" db="EMBL/GenBank/DDBJ databases">
        <title>Glaciimonas soli sp. nov., a psychrophilic bacterium isolated from the forest soil of a high elevation mountain in Taiwan.</title>
        <authorList>
            <person name="Wang L.-T."/>
            <person name="Shieh W.Y."/>
        </authorList>
    </citation>
    <scope>NUCLEOTIDE SEQUENCE [LARGE SCALE GENOMIC DNA]</scope>
    <source>
        <strain evidence="2 3">GS1</strain>
    </source>
</reference>
<dbReference type="PANTHER" id="PTHR11803:SF58">
    <property type="entry name" value="PROTEIN HMF1-RELATED"/>
    <property type="match status" value="1"/>
</dbReference>
<dbReference type="RefSeq" id="WP_153234137.1">
    <property type="nucleotide sequence ID" value="NZ_WINI01000003.1"/>
</dbReference>
<organism evidence="2 3">
    <name type="scientific">Glaciimonas soli</name>
    <dbReference type="NCBI Taxonomy" id="2590999"/>
    <lineage>
        <taxon>Bacteria</taxon>
        <taxon>Pseudomonadati</taxon>
        <taxon>Pseudomonadota</taxon>
        <taxon>Betaproteobacteria</taxon>
        <taxon>Burkholderiales</taxon>
        <taxon>Oxalobacteraceae</taxon>
        <taxon>Glaciimonas</taxon>
    </lineage>
</organism>
<dbReference type="Gene3D" id="3.30.1330.40">
    <property type="entry name" value="RutC-like"/>
    <property type="match status" value="1"/>
</dbReference>
<sequence length="126" mass="13579">MLKVIDTGLPQLPQPFSWAVHANGLIFTAQGPVDSGAKIAGETISEQAQLTFRNLEKTVKAAGAQLTDVAQVLIYMRSASDMAAIDEVYKTFFQAPYPNRSSVVVVGFVHPDMLIEIVAYVAVPGQ</sequence>
<dbReference type="EMBL" id="WINI01000003">
    <property type="protein sequence ID" value="MQR00552.1"/>
    <property type="molecule type" value="Genomic_DNA"/>
</dbReference>
<keyword evidence="3" id="KW-1185">Reference proteome</keyword>
<dbReference type="SUPFAM" id="SSF55298">
    <property type="entry name" value="YjgF-like"/>
    <property type="match status" value="1"/>
</dbReference>
<comment type="caution">
    <text evidence="2">The sequence shown here is derived from an EMBL/GenBank/DDBJ whole genome shotgun (WGS) entry which is preliminary data.</text>
</comment>
<dbReference type="Proteomes" id="UP000451565">
    <property type="component" value="Unassembled WGS sequence"/>
</dbReference>